<sequence>MTIPSGSALVISKHCCVVAFVSSPGVALAFYHYTTLPYRMRRTDVCAVIIPRTRKFPGN</sequence>
<dbReference type="RefSeq" id="XP_056555223.1">
    <property type="nucleotide sequence ID" value="XM_056699810.1"/>
</dbReference>
<organism evidence="2 3">
    <name type="scientific">Penicillium cataractarum</name>
    <dbReference type="NCBI Taxonomy" id="2100454"/>
    <lineage>
        <taxon>Eukaryota</taxon>
        <taxon>Fungi</taxon>
        <taxon>Dikarya</taxon>
        <taxon>Ascomycota</taxon>
        <taxon>Pezizomycotina</taxon>
        <taxon>Eurotiomycetes</taxon>
        <taxon>Eurotiomycetidae</taxon>
        <taxon>Eurotiales</taxon>
        <taxon>Aspergillaceae</taxon>
        <taxon>Penicillium</taxon>
    </lineage>
</organism>
<keyword evidence="1" id="KW-0472">Membrane</keyword>
<keyword evidence="1" id="KW-0812">Transmembrane</keyword>
<dbReference type="Proteomes" id="UP001147782">
    <property type="component" value="Unassembled WGS sequence"/>
</dbReference>
<name>A0A9W9S527_9EURO</name>
<evidence type="ECO:0000313" key="3">
    <source>
        <dbReference type="Proteomes" id="UP001147782"/>
    </source>
</evidence>
<accession>A0A9W9S527</accession>
<reference evidence="2" key="2">
    <citation type="journal article" date="2023" name="IMA Fungus">
        <title>Comparative genomic study of the Penicillium genus elucidates a diverse pangenome and 15 lateral gene transfer events.</title>
        <authorList>
            <person name="Petersen C."/>
            <person name="Sorensen T."/>
            <person name="Nielsen M.R."/>
            <person name="Sondergaard T.E."/>
            <person name="Sorensen J.L."/>
            <person name="Fitzpatrick D.A."/>
            <person name="Frisvad J.C."/>
            <person name="Nielsen K.L."/>
        </authorList>
    </citation>
    <scope>NUCLEOTIDE SEQUENCE</scope>
    <source>
        <strain evidence="2">IBT 29864</strain>
    </source>
</reference>
<dbReference type="EMBL" id="JAPZBS010000005">
    <property type="protein sequence ID" value="KAJ5370789.1"/>
    <property type="molecule type" value="Genomic_DNA"/>
</dbReference>
<dbReference type="GeneID" id="81438989"/>
<evidence type="ECO:0000313" key="2">
    <source>
        <dbReference type="EMBL" id="KAJ5370789.1"/>
    </source>
</evidence>
<feature type="transmembrane region" description="Helical" evidence="1">
    <location>
        <begin position="6"/>
        <end position="31"/>
    </location>
</feature>
<proteinExistence type="predicted"/>
<gene>
    <name evidence="2" type="ORF">N7496_006881</name>
</gene>
<protein>
    <submittedName>
        <fullName evidence="2">Uncharacterized protein</fullName>
    </submittedName>
</protein>
<keyword evidence="1" id="KW-1133">Transmembrane helix</keyword>
<comment type="caution">
    <text evidence="2">The sequence shown here is derived from an EMBL/GenBank/DDBJ whole genome shotgun (WGS) entry which is preliminary data.</text>
</comment>
<evidence type="ECO:0000256" key="1">
    <source>
        <dbReference type="SAM" id="Phobius"/>
    </source>
</evidence>
<reference evidence="2" key="1">
    <citation type="submission" date="2022-11" db="EMBL/GenBank/DDBJ databases">
        <authorList>
            <person name="Petersen C."/>
        </authorList>
    </citation>
    <scope>NUCLEOTIDE SEQUENCE</scope>
    <source>
        <strain evidence="2">IBT 29864</strain>
    </source>
</reference>
<keyword evidence="3" id="KW-1185">Reference proteome</keyword>
<dbReference type="AlphaFoldDB" id="A0A9W9S527"/>